<keyword evidence="4" id="KW-1185">Reference proteome</keyword>
<evidence type="ECO:0000256" key="2">
    <source>
        <dbReference type="HAMAP-Rule" id="MF_00055"/>
    </source>
</evidence>
<gene>
    <name evidence="3" type="primary">amrB</name>
    <name evidence="3" type="ORF">HHL10_27500</name>
</gene>
<accession>A0A848FK58</accession>
<dbReference type="Pfam" id="PF01875">
    <property type="entry name" value="Memo"/>
    <property type="match status" value="1"/>
</dbReference>
<evidence type="ECO:0000313" key="3">
    <source>
        <dbReference type="EMBL" id="NML18719.1"/>
    </source>
</evidence>
<dbReference type="NCBIfam" id="TIGR04336">
    <property type="entry name" value="AmmeMemoSam_B"/>
    <property type="match status" value="1"/>
</dbReference>
<dbReference type="CDD" id="cd07361">
    <property type="entry name" value="MEMO_like"/>
    <property type="match status" value="1"/>
</dbReference>
<protein>
    <recommendedName>
        <fullName evidence="2">MEMO1 family protein HHL10_27500</fullName>
    </recommendedName>
</protein>
<dbReference type="RefSeq" id="WP_169163610.1">
    <property type="nucleotide sequence ID" value="NZ_JABBFW010000038.1"/>
</dbReference>
<dbReference type="PANTHER" id="PTHR11060:SF0">
    <property type="entry name" value="PROTEIN MEMO1"/>
    <property type="match status" value="1"/>
</dbReference>
<sequence>MPALRPAVVDGLFYPAAPAALREDIDALLAGARAPQPSRPPKLLIVPHAGYSYCGPVAAAAYALLQGLPAHGVRRVVVLSPAHRVPLRGLAAPTAQAFATPLGEVPVDQAALQALADLPQIRRDDHAHEHEHAIEVQLPFLQAVLDDFSLVPLVVGRAVADEVAQVLERLWGGPETLVLVSSDLSHYLRYEDAQALDRATVQRLLARDATLQPHEACGAAAINGALLMARRHGLSARLLDLRNSGDTAGDRERVVGYGALAFQEADA</sequence>
<dbReference type="PANTHER" id="PTHR11060">
    <property type="entry name" value="PROTEIN MEMO1"/>
    <property type="match status" value="1"/>
</dbReference>
<dbReference type="HAMAP" id="MF_00055">
    <property type="entry name" value="MEMO1"/>
    <property type="match status" value="1"/>
</dbReference>
<dbReference type="Proteomes" id="UP000574067">
    <property type="component" value="Unassembled WGS sequence"/>
</dbReference>
<dbReference type="Gene3D" id="3.40.830.10">
    <property type="entry name" value="LigB-like"/>
    <property type="match status" value="1"/>
</dbReference>
<comment type="similarity">
    <text evidence="1 2">Belongs to the MEMO1 family.</text>
</comment>
<organism evidence="3 4">
    <name type="scientific">Azohydromonas caseinilytica</name>
    <dbReference type="NCBI Taxonomy" id="2728836"/>
    <lineage>
        <taxon>Bacteria</taxon>
        <taxon>Pseudomonadati</taxon>
        <taxon>Pseudomonadota</taxon>
        <taxon>Betaproteobacteria</taxon>
        <taxon>Burkholderiales</taxon>
        <taxon>Sphaerotilaceae</taxon>
        <taxon>Azohydromonas</taxon>
    </lineage>
</organism>
<dbReference type="AlphaFoldDB" id="A0A848FK58"/>
<proteinExistence type="inferred from homology"/>
<comment type="caution">
    <text evidence="3">The sequence shown here is derived from an EMBL/GenBank/DDBJ whole genome shotgun (WGS) entry which is preliminary data.</text>
</comment>
<reference evidence="3 4" key="1">
    <citation type="submission" date="2020-04" db="EMBL/GenBank/DDBJ databases">
        <title>Azohydromonas sp. isolated from soil.</title>
        <authorList>
            <person name="Dahal R.H."/>
        </authorList>
    </citation>
    <scope>NUCLEOTIDE SEQUENCE [LARGE SCALE GENOMIC DNA]</scope>
    <source>
        <strain evidence="3 4">G-1-1-14</strain>
    </source>
</reference>
<evidence type="ECO:0000313" key="4">
    <source>
        <dbReference type="Proteomes" id="UP000574067"/>
    </source>
</evidence>
<evidence type="ECO:0000256" key="1">
    <source>
        <dbReference type="ARBA" id="ARBA00006315"/>
    </source>
</evidence>
<dbReference type="EMBL" id="JABBFW010000038">
    <property type="protein sequence ID" value="NML18719.1"/>
    <property type="molecule type" value="Genomic_DNA"/>
</dbReference>
<name>A0A848FK58_9BURK</name>
<dbReference type="InterPro" id="IPR002737">
    <property type="entry name" value="MEMO1_fam"/>
</dbReference>